<name>A0A060AE69_9RHOD</name>
<dbReference type="InterPro" id="IPR004143">
    <property type="entry name" value="BPL_LPL_catalytic"/>
</dbReference>
<keyword evidence="2" id="KW-0150">Chloroplast</keyword>
<evidence type="ECO:0000259" key="1">
    <source>
        <dbReference type="Pfam" id="PF21948"/>
    </source>
</evidence>
<dbReference type="PANTHER" id="PTHR10993">
    <property type="entry name" value="OCTANOYLTRANSFERASE"/>
    <property type="match status" value="1"/>
</dbReference>
<geneLocation type="chloroplast" evidence="2"/>
<dbReference type="Pfam" id="PF21948">
    <property type="entry name" value="LplA-B_cat"/>
    <property type="match status" value="1"/>
</dbReference>
<dbReference type="AlphaFoldDB" id="A0A060AE69"/>
<dbReference type="EMBL" id="KJ569775">
    <property type="protein sequence ID" value="AIA61117.1"/>
    <property type="molecule type" value="Genomic_DNA"/>
</dbReference>
<gene>
    <name evidence="2" type="primary">lipB</name>
</gene>
<dbReference type="Gene3D" id="3.30.930.10">
    <property type="entry name" value="Bira Bifunctional Protein, Domain 2"/>
    <property type="match status" value="1"/>
</dbReference>
<dbReference type="InterPro" id="IPR045864">
    <property type="entry name" value="aa-tRNA-synth_II/BPL/LPL"/>
</dbReference>
<dbReference type="GO" id="GO:0016874">
    <property type="term" value="F:ligase activity"/>
    <property type="evidence" value="ECO:0007669"/>
    <property type="project" value="UniProtKB-KW"/>
</dbReference>
<dbReference type="GO" id="GO:0009249">
    <property type="term" value="P:protein lipoylation"/>
    <property type="evidence" value="ECO:0007669"/>
    <property type="project" value="TreeGrafter"/>
</dbReference>
<dbReference type="SUPFAM" id="SSF55681">
    <property type="entry name" value="Class II aaRS and biotin synthetases"/>
    <property type="match status" value="1"/>
</dbReference>
<reference evidence="2" key="1">
    <citation type="submission" date="2014-03" db="EMBL/GenBank/DDBJ databases">
        <title>Metagenomic reconstruction of the complete chloroplast and mitochondrial genomes of a novel unicellular red alga from the Cyanidiaceae family.</title>
        <authorList>
            <person name="Servin-Garciduenas L.E."/>
            <person name="Martinez-Romero E."/>
        </authorList>
    </citation>
    <scope>NUCLEOTIDE SEQUENCE</scope>
    <source>
        <strain evidence="2">MX-AZ01</strain>
    </source>
</reference>
<protein>
    <submittedName>
        <fullName evidence="2">Lipoate-protein ligase B</fullName>
    </submittedName>
</protein>
<organism evidence="2">
    <name type="scientific">Cyanidiaceae sp. MX-AZ01</name>
    <dbReference type="NCBI Taxonomy" id="1503164"/>
    <lineage>
        <taxon>Eukaryota</taxon>
        <taxon>Rhodophyta</taxon>
        <taxon>Bangiophyceae</taxon>
        <taxon>Cyanidiales</taxon>
        <taxon>Cyanidiaceae</taxon>
    </lineage>
</organism>
<dbReference type="GO" id="GO:0033819">
    <property type="term" value="F:lipoyl(octanoyl) transferase activity"/>
    <property type="evidence" value="ECO:0007669"/>
    <property type="project" value="TreeGrafter"/>
</dbReference>
<sequence length="187" mass="22105">MTIHLSLSSFELTWMWQKSITFRDAHFHLICQHPIVYTLGHAAYFTYPVKNANRHRIDRGGEIAYHDGGHLLFYALTSCKQLDQHLQQLYLVASRPLRAFRLSFSIHQGIWLNQFKWMSIGIKVIRFRRCFHGFCLPIEGYIPMQFNPCHITSTYLVNLEAFLVHVSFSQCRYYLSISAEQNFSRHF</sequence>
<evidence type="ECO:0000313" key="2">
    <source>
        <dbReference type="EMBL" id="AIA61117.1"/>
    </source>
</evidence>
<accession>A0A060AE69</accession>
<dbReference type="PANTHER" id="PTHR10993:SF7">
    <property type="entry name" value="LIPOYLTRANSFERASE 2, MITOCHONDRIAL-RELATED"/>
    <property type="match status" value="1"/>
</dbReference>
<keyword evidence="2" id="KW-0934">Plastid</keyword>
<proteinExistence type="predicted"/>
<feature type="domain" description="BPL/LPL catalytic" evidence="1">
    <location>
        <begin position="18"/>
        <end position="136"/>
    </location>
</feature>
<keyword evidence="2" id="KW-0436">Ligase</keyword>